<evidence type="ECO:0000313" key="1">
    <source>
        <dbReference type="EMBL" id="GBP94706.1"/>
    </source>
</evidence>
<comment type="caution">
    <text evidence="1">The sequence shown here is derived from an EMBL/GenBank/DDBJ whole genome shotgun (WGS) entry which is preliminary data.</text>
</comment>
<dbReference type="EMBL" id="BGZK01002538">
    <property type="protein sequence ID" value="GBP94706.1"/>
    <property type="molecule type" value="Genomic_DNA"/>
</dbReference>
<accession>A0A4C2A1Y1</accession>
<gene>
    <name evidence="1" type="ORF">EVAR_100414_1</name>
</gene>
<reference evidence="1 2" key="1">
    <citation type="journal article" date="2019" name="Commun. Biol.">
        <title>The bagworm genome reveals a unique fibroin gene that provides high tensile strength.</title>
        <authorList>
            <person name="Kono N."/>
            <person name="Nakamura H."/>
            <person name="Ohtoshi R."/>
            <person name="Tomita M."/>
            <person name="Numata K."/>
            <person name="Arakawa K."/>
        </authorList>
    </citation>
    <scope>NUCLEOTIDE SEQUENCE [LARGE SCALE GENOMIC DNA]</scope>
</reference>
<name>A0A4C2A1Y1_EUMVA</name>
<sequence length="81" mass="9311">MVSCLYDLKEYEVEIRMDELFVKCLPCRRLNNPALSTCGLQETVNKIKDSVKKGVKINVDKIEVIAFERGESMIECDILIE</sequence>
<feature type="non-terminal residue" evidence="1">
    <location>
        <position position="81"/>
    </location>
</feature>
<evidence type="ECO:0000313" key="2">
    <source>
        <dbReference type="Proteomes" id="UP000299102"/>
    </source>
</evidence>
<protein>
    <submittedName>
        <fullName evidence="1">Uncharacterized protein</fullName>
    </submittedName>
</protein>
<proteinExistence type="predicted"/>
<organism evidence="1 2">
    <name type="scientific">Eumeta variegata</name>
    <name type="common">Bagworm moth</name>
    <name type="synonym">Eumeta japonica</name>
    <dbReference type="NCBI Taxonomy" id="151549"/>
    <lineage>
        <taxon>Eukaryota</taxon>
        <taxon>Metazoa</taxon>
        <taxon>Ecdysozoa</taxon>
        <taxon>Arthropoda</taxon>
        <taxon>Hexapoda</taxon>
        <taxon>Insecta</taxon>
        <taxon>Pterygota</taxon>
        <taxon>Neoptera</taxon>
        <taxon>Endopterygota</taxon>
        <taxon>Lepidoptera</taxon>
        <taxon>Glossata</taxon>
        <taxon>Ditrysia</taxon>
        <taxon>Tineoidea</taxon>
        <taxon>Psychidae</taxon>
        <taxon>Oiketicinae</taxon>
        <taxon>Eumeta</taxon>
    </lineage>
</organism>
<keyword evidence="2" id="KW-1185">Reference proteome</keyword>
<dbReference type="OrthoDB" id="425681at2759"/>
<dbReference type="Proteomes" id="UP000299102">
    <property type="component" value="Unassembled WGS sequence"/>
</dbReference>
<dbReference type="AlphaFoldDB" id="A0A4C2A1Y1"/>